<feature type="region of interest" description="Disordered" evidence="1">
    <location>
        <begin position="83"/>
        <end position="102"/>
    </location>
</feature>
<dbReference type="GeneID" id="9229168"/>
<protein>
    <submittedName>
        <fullName evidence="2">Uncharacterized protein</fullName>
    </submittedName>
</protein>
<dbReference type="VEuPathDB" id="FungiDB:MCYG_02048"/>
<dbReference type="AlphaFoldDB" id="C5FIG0"/>
<keyword evidence="3" id="KW-1185">Reference proteome</keyword>
<evidence type="ECO:0000256" key="1">
    <source>
        <dbReference type="SAM" id="MobiDB-lite"/>
    </source>
</evidence>
<reference evidence="3" key="1">
    <citation type="journal article" date="2012" name="MBio">
        <title>Comparative genome analysis of Trichophyton rubrum and related dermatophytes reveals candidate genes involved in infection.</title>
        <authorList>
            <person name="Martinez D.A."/>
            <person name="Oliver B.G."/>
            <person name="Graeser Y."/>
            <person name="Goldberg J.M."/>
            <person name="Li W."/>
            <person name="Martinez-Rossi N.M."/>
            <person name="Monod M."/>
            <person name="Shelest E."/>
            <person name="Barton R.C."/>
            <person name="Birch E."/>
            <person name="Brakhage A.A."/>
            <person name="Chen Z."/>
            <person name="Gurr S.J."/>
            <person name="Heiman D."/>
            <person name="Heitman J."/>
            <person name="Kosti I."/>
            <person name="Rossi A."/>
            <person name="Saif S."/>
            <person name="Samalova M."/>
            <person name="Saunders C.W."/>
            <person name="Shea T."/>
            <person name="Summerbell R.C."/>
            <person name="Xu J."/>
            <person name="Young S."/>
            <person name="Zeng Q."/>
            <person name="Birren B.W."/>
            <person name="Cuomo C.A."/>
            <person name="White T.C."/>
        </authorList>
    </citation>
    <scope>NUCLEOTIDE SEQUENCE [LARGE SCALE GENOMIC DNA]</scope>
    <source>
        <strain evidence="3">ATCC MYA-4605 / CBS 113480</strain>
    </source>
</reference>
<dbReference type="HOGENOM" id="CLU_2276831_0_0_1"/>
<dbReference type="Proteomes" id="UP000002035">
    <property type="component" value="Unassembled WGS sequence"/>
</dbReference>
<accession>C5FIG0</accession>
<organism evidence="2 3">
    <name type="scientific">Arthroderma otae (strain ATCC MYA-4605 / CBS 113480)</name>
    <name type="common">Microsporum canis</name>
    <dbReference type="NCBI Taxonomy" id="554155"/>
    <lineage>
        <taxon>Eukaryota</taxon>
        <taxon>Fungi</taxon>
        <taxon>Dikarya</taxon>
        <taxon>Ascomycota</taxon>
        <taxon>Pezizomycotina</taxon>
        <taxon>Eurotiomycetes</taxon>
        <taxon>Eurotiomycetidae</taxon>
        <taxon>Onygenales</taxon>
        <taxon>Arthrodermataceae</taxon>
        <taxon>Microsporum</taxon>
    </lineage>
</organism>
<proteinExistence type="predicted"/>
<dbReference type="EMBL" id="DS995702">
    <property type="protein sequence ID" value="EEQ29229.1"/>
    <property type="molecule type" value="Genomic_DNA"/>
</dbReference>
<gene>
    <name evidence="2" type="ORF">MCYG_02048</name>
</gene>
<feature type="region of interest" description="Disordered" evidence="1">
    <location>
        <begin position="28"/>
        <end position="48"/>
    </location>
</feature>
<evidence type="ECO:0000313" key="2">
    <source>
        <dbReference type="EMBL" id="EEQ29229.1"/>
    </source>
</evidence>
<dbReference type="RefSeq" id="XP_002849114.1">
    <property type="nucleotide sequence ID" value="XM_002849068.1"/>
</dbReference>
<sequence length="102" mass="11019">MPPPLGPDSSQCVIRAYVCCSNARRKQVGPLDDDVPPEASTAVRPPRPAHAYTLERLSGRDLSLHPVVFPGVSLAFSCYSTVSYQDSKRSSTTNRTSPADSQ</sequence>
<name>C5FIG0_ARTOC</name>
<evidence type="ECO:0000313" key="3">
    <source>
        <dbReference type="Proteomes" id="UP000002035"/>
    </source>
</evidence>